<evidence type="ECO:0000313" key="2">
    <source>
        <dbReference type="Proteomes" id="UP001489719"/>
    </source>
</evidence>
<dbReference type="EMBL" id="MU970123">
    <property type="protein sequence ID" value="KAK9320588.1"/>
    <property type="molecule type" value="Genomic_DNA"/>
</dbReference>
<organism evidence="1 2">
    <name type="scientific">Lipomyces orientalis</name>
    <dbReference type="NCBI Taxonomy" id="1233043"/>
    <lineage>
        <taxon>Eukaryota</taxon>
        <taxon>Fungi</taxon>
        <taxon>Dikarya</taxon>
        <taxon>Ascomycota</taxon>
        <taxon>Saccharomycotina</taxon>
        <taxon>Lipomycetes</taxon>
        <taxon>Lipomycetales</taxon>
        <taxon>Lipomycetaceae</taxon>
        <taxon>Lipomyces</taxon>
    </lineage>
</organism>
<sequence>MARRNRSRGRNVQFYDALDPNHALGGLILNPSVTEKTFLYMLEILIVASDPYSVVLRCTGEIVTLSDNPLKLGHYDIRSGGDFFLIIGEYLEDTDVETGTISLTEEPCVTRSYSDSDSDTTTDEFQHQVRARDRKCVITGTVNTDADYDHWTGFEAAHVFPLSCEKLLVNSGFPRFTTATAINSCQNGLLMLTDIHQQFDAYLLSINPDDDYRIVCFSTDPFGVGGRTLDPICRVSNDERSVRDELLRWHFRQSVLVNMRGAGEPSSEDGLTD</sequence>
<dbReference type="Proteomes" id="UP001489719">
    <property type="component" value="Unassembled WGS sequence"/>
</dbReference>
<gene>
    <name evidence="1" type="ORF">V1517DRAFT_205545</name>
</gene>
<reference evidence="2" key="1">
    <citation type="journal article" date="2024" name="Front. Bioeng. Biotechnol.">
        <title>Genome-scale model development and genomic sequencing of the oleaginous clade Lipomyces.</title>
        <authorList>
            <person name="Czajka J.J."/>
            <person name="Han Y."/>
            <person name="Kim J."/>
            <person name="Mondo S.J."/>
            <person name="Hofstad B.A."/>
            <person name="Robles A."/>
            <person name="Haridas S."/>
            <person name="Riley R."/>
            <person name="LaButti K."/>
            <person name="Pangilinan J."/>
            <person name="Andreopoulos W."/>
            <person name="Lipzen A."/>
            <person name="Yan J."/>
            <person name="Wang M."/>
            <person name="Ng V."/>
            <person name="Grigoriev I.V."/>
            <person name="Spatafora J.W."/>
            <person name="Magnuson J.K."/>
            <person name="Baker S.E."/>
            <person name="Pomraning K.R."/>
        </authorList>
    </citation>
    <scope>NUCLEOTIDE SEQUENCE [LARGE SCALE GENOMIC DNA]</scope>
    <source>
        <strain evidence="2">CBS 10300</strain>
    </source>
</reference>
<accession>A0ACC3TKE6</accession>
<name>A0ACC3TKE6_9ASCO</name>
<proteinExistence type="predicted"/>
<keyword evidence="2" id="KW-1185">Reference proteome</keyword>
<evidence type="ECO:0000313" key="1">
    <source>
        <dbReference type="EMBL" id="KAK9320588.1"/>
    </source>
</evidence>
<comment type="caution">
    <text evidence="1">The sequence shown here is derived from an EMBL/GenBank/DDBJ whole genome shotgun (WGS) entry which is preliminary data.</text>
</comment>
<protein>
    <submittedName>
        <fullName evidence="1">Uncharacterized protein</fullName>
    </submittedName>
</protein>